<feature type="domain" description="Cas12f1-like TNB" evidence="10">
    <location>
        <begin position="293"/>
        <end position="360"/>
    </location>
</feature>
<dbReference type="RefSeq" id="WP_345467502.1">
    <property type="nucleotide sequence ID" value="NZ_BAABHF010000025.1"/>
</dbReference>
<keyword evidence="6" id="KW-0238">DNA-binding</keyword>
<dbReference type="Pfam" id="PF07282">
    <property type="entry name" value="Cas12f1-like_TNB"/>
    <property type="match status" value="1"/>
</dbReference>
<evidence type="ECO:0000256" key="6">
    <source>
        <dbReference type="ARBA" id="ARBA00023125"/>
    </source>
</evidence>
<protein>
    <submittedName>
        <fullName evidence="12">RNA-guided endonuclease TnpB family protein</fullName>
    </submittedName>
</protein>
<feature type="domain" description="Probable transposase IS891/IS1136/IS1341" evidence="9">
    <location>
        <begin position="167"/>
        <end position="281"/>
    </location>
</feature>
<evidence type="ECO:0000256" key="1">
    <source>
        <dbReference type="ARBA" id="ARBA00008761"/>
    </source>
</evidence>
<name>A0ABP8QAS5_9ACTN</name>
<comment type="similarity">
    <text evidence="1">In the C-terminal section; belongs to the transposase 35 family.</text>
</comment>
<dbReference type="PANTHER" id="PTHR30405">
    <property type="entry name" value="TRANSPOSASE"/>
    <property type="match status" value="1"/>
</dbReference>
<evidence type="ECO:0000256" key="2">
    <source>
        <dbReference type="ARBA" id="ARBA00011044"/>
    </source>
</evidence>
<evidence type="ECO:0000256" key="5">
    <source>
        <dbReference type="ARBA" id="ARBA00022833"/>
    </source>
</evidence>
<feature type="domain" description="Transposase putative helix-turn-helix" evidence="11">
    <location>
        <begin position="1"/>
        <end position="44"/>
    </location>
</feature>
<dbReference type="PANTHER" id="PTHR30405:SF25">
    <property type="entry name" value="RNA-GUIDED DNA ENDONUCLEASE INSQ-RELATED"/>
    <property type="match status" value="1"/>
</dbReference>
<dbReference type="InterPro" id="IPR010095">
    <property type="entry name" value="Cas12f1-like_TNB"/>
</dbReference>
<feature type="compositionally biased region" description="Low complexity" evidence="8">
    <location>
        <begin position="394"/>
        <end position="408"/>
    </location>
</feature>
<comment type="similarity">
    <text evidence="2">In the N-terminal section; belongs to the transposase 2 family.</text>
</comment>
<evidence type="ECO:0000256" key="7">
    <source>
        <dbReference type="ARBA" id="ARBA00023172"/>
    </source>
</evidence>
<evidence type="ECO:0000259" key="10">
    <source>
        <dbReference type="Pfam" id="PF07282"/>
    </source>
</evidence>
<evidence type="ECO:0000313" key="13">
    <source>
        <dbReference type="Proteomes" id="UP001500503"/>
    </source>
</evidence>
<dbReference type="GO" id="GO:0004519">
    <property type="term" value="F:endonuclease activity"/>
    <property type="evidence" value="ECO:0007669"/>
    <property type="project" value="UniProtKB-KW"/>
</dbReference>
<feature type="region of interest" description="Disordered" evidence="8">
    <location>
        <begin position="221"/>
        <end position="241"/>
    </location>
</feature>
<gene>
    <name evidence="12" type="ORF">GCM10023191_048060</name>
</gene>
<organism evidence="12 13">
    <name type="scientific">Actinoallomurus oryzae</name>
    <dbReference type="NCBI Taxonomy" id="502180"/>
    <lineage>
        <taxon>Bacteria</taxon>
        <taxon>Bacillati</taxon>
        <taxon>Actinomycetota</taxon>
        <taxon>Actinomycetes</taxon>
        <taxon>Streptosporangiales</taxon>
        <taxon>Thermomonosporaceae</taxon>
        <taxon>Actinoallomurus</taxon>
    </lineage>
</organism>
<dbReference type="EMBL" id="BAABHF010000025">
    <property type="protein sequence ID" value="GAA4500129.1"/>
    <property type="molecule type" value="Genomic_DNA"/>
</dbReference>
<comment type="caution">
    <text evidence="12">The sequence shown here is derived from an EMBL/GenBank/DDBJ whole genome shotgun (WGS) entry which is preliminary data.</text>
</comment>
<keyword evidence="4" id="KW-0479">Metal-binding</keyword>
<proteinExistence type="inferred from homology"/>
<keyword evidence="12" id="KW-0540">Nuclease</keyword>
<dbReference type="InterPro" id="IPR001959">
    <property type="entry name" value="Transposase"/>
</dbReference>
<dbReference type="InterPro" id="IPR021027">
    <property type="entry name" value="Transposase_put_HTH"/>
</dbReference>
<evidence type="ECO:0000259" key="11">
    <source>
        <dbReference type="Pfam" id="PF12323"/>
    </source>
</evidence>
<keyword evidence="12" id="KW-0378">Hydrolase</keyword>
<evidence type="ECO:0000256" key="3">
    <source>
        <dbReference type="ARBA" id="ARBA00022578"/>
    </source>
</evidence>
<sequence length="408" mass="46245">MRTSYKVRAYPTPEQVAVLSRTFGCVRLVWNRVLEWRKIRYRTEGLRTSYAETDRYLTELKRDPDLAFLPEVSSVPLQQALRHQHTAFVNFFAGRARYPRFKSRQRKQSATFTRSAFRWREGRLYLAKMMDAPLEVVWSWPEVDPASVEPTSVTVSRGPCGRWYVSLAVETPDPEQAPSTGAVVGVDLGVKDFAVTSDGEKVANARRLARRERNLARYQRRMARKQRGSNNRAKARPKVARAHRKVAASRADFLHKTSARLVRDHDVVVIEDLHVKGMVRNRRLAKAIFDCGWGEFRRQLEYKAAKYGRRLIVIDRWYPSSKTCSTCGHLLTELSLSTRAWCCPACRTLHDRDVNAAKNILAAGLAVSACGGDIRHPRSPRAQSPQKQEPPPARAGIPAPGRGVVNAS</sequence>
<dbReference type="InterPro" id="IPR051399">
    <property type="entry name" value="RNA-guided_DNA_endo/Transpos"/>
</dbReference>
<dbReference type="Pfam" id="PF12323">
    <property type="entry name" value="HTH_OrfB_IS605"/>
    <property type="match status" value="1"/>
</dbReference>
<evidence type="ECO:0000256" key="8">
    <source>
        <dbReference type="SAM" id="MobiDB-lite"/>
    </source>
</evidence>
<evidence type="ECO:0000313" key="12">
    <source>
        <dbReference type="EMBL" id="GAA4500129.1"/>
    </source>
</evidence>
<keyword evidence="5" id="KW-0862">Zinc</keyword>
<feature type="region of interest" description="Disordered" evidence="8">
    <location>
        <begin position="373"/>
        <end position="408"/>
    </location>
</feature>
<dbReference type="NCBIfam" id="TIGR01766">
    <property type="entry name" value="IS200/IS605 family accessory protein TnpB-like domain"/>
    <property type="match status" value="1"/>
</dbReference>
<evidence type="ECO:0000259" key="9">
    <source>
        <dbReference type="Pfam" id="PF01385"/>
    </source>
</evidence>
<reference evidence="13" key="1">
    <citation type="journal article" date="2019" name="Int. J. Syst. Evol. Microbiol.">
        <title>The Global Catalogue of Microorganisms (GCM) 10K type strain sequencing project: providing services to taxonomists for standard genome sequencing and annotation.</title>
        <authorList>
            <consortium name="The Broad Institute Genomics Platform"/>
            <consortium name="The Broad Institute Genome Sequencing Center for Infectious Disease"/>
            <person name="Wu L."/>
            <person name="Ma J."/>
        </authorList>
    </citation>
    <scope>NUCLEOTIDE SEQUENCE [LARGE SCALE GENOMIC DNA]</scope>
    <source>
        <strain evidence="13">JCM 17933</strain>
    </source>
</reference>
<keyword evidence="3" id="KW-0815">Transposition</keyword>
<keyword evidence="13" id="KW-1185">Reference proteome</keyword>
<dbReference type="NCBIfam" id="NF040570">
    <property type="entry name" value="guided_TnpB"/>
    <property type="match status" value="1"/>
</dbReference>
<keyword evidence="7" id="KW-0233">DNA recombination</keyword>
<evidence type="ECO:0000256" key="4">
    <source>
        <dbReference type="ARBA" id="ARBA00022723"/>
    </source>
</evidence>
<dbReference type="Pfam" id="PF01385">
    <property type="entry name" value="OrfB_IS605"/>
    <property type="match status" value="1"/>
</dbReference>
<accession>A0ABP8QAS5</accession>
<keyword evidence="12" id="KW-0255">Endonuclease</keyword>
<dbReference type="Proteomes" id="UP001500503">
    <property type="component" value="Unassembled WGS sequence"/>
</dbReference>